<feature type="chain" id="PRO_5046496303" description="Expansin-like EG45 domain-containing protein" evidence="3">
    <location>
        <begin position="37"/>
        <end position="296"/>
    </location>
</feature>
<dbReference type="PROSITE" id="PS50842">
    <property type="entry name" value="EXPANSIN_EG45"/>
    <property type="match status" value="1"/>
</dbReference>
<evidence type="ECO:0000313" key="6">
    <source>
        <dbReference type="Proteomes" id="UP000624325"/>
    </source>
</evidence>
<evidence type="ECO:0000256" key="3">
    <source>
        <dbReference type="SAM" id="SignalP"/>
    </source>
</evidence>
<dbReference type="InterPro" id="IPR009009">
    <property type="entry name" value="RlpA-like_DPBB"/>
</dbReference>
<feature type="domain" description="Expansin-like EG45" evidence="4">
    <location>
        <begin position="56"/>
        <end position="145"/>
    </location>
</feature>
<dbReference type="PANTHER" id="PTHR31836">
    <property type="match status" value="1"/>
</dbReference>
<dbReference type="InterPro" id="IPR049818">
    <property type="entry name" value="Expansin_EXLX1-like"/>
</dbReference>
<gene>
    <name evidence="5" type="ORF">Air01nite_02610</name>
</gene>
<organism evidence="5 6">
    <name type="scientific">Asanoa iriomotensis</name>
    <dbReference type="NCBI Taxonomy" id="234613"/>
    <lineage>
        <taxon>Bacteria</taxon>
        <taxon>Bacillati</taxon>
        <taxon>Actinomycetota</taxon>
        <taxon>Actinomycetes</taxon>
        <taxon>Micromonosporales</taxon>
        <taxon>Micromonosporaceae</taxon>
        <taxon>Asanoa</taxon>
    </lineage>
</organism>
<dbReference type="InterPro" id="IPR051477">
    <property type="entry name" value="Expansin_CellWall"/>
</dbReference>
<dbReference type="PANTHER" id="PTHR31836:SF21">
    <property type="entry name" value="EXPANSIN-LIKE PROTEIN 7"/>
    <property type="match status" value="1"/>
</dbReference>
<evidence type="ECO:0000256" key="2">
    <source>
        <dbReference type="SAM" id="MobiDB-lite"/>
    </source>
</evidence>
<feature type="compositionally biased region" description="Low complexity" evidence="2">
    <location>
        <begin position="251"/>
        <end position="277"/>
    </location>
</feature>
<proteinExistence type="predicted"/>
<evidence type="ECO:0000256" key="1">
    <source>
        <dbReference type="ARBA" id="ARBA00022729"/>
    </source>
</evidence>
<dbReference type="InterPro" id="IPR007117">
    <property type="entry name" value="Expansin_CBD"/>
</dbReference>
<dbReference type="RefSeq" id="WP_203699874.1">
    <property type="nucleotide sequence ID" value="NZ_BAAALU010000017.1"/>
</dbReference>
<dbReference type="Gene3D" id="2.60.40.760">
    <property type="entry name" value="Expansin, cellulose-binding-like domain"/>
    <property type="match status" value="1"/>
</dbReference>
<keyword evidence="1 3" id="KW-0732">Signal</keyword>
<dbReference type="EMBL" id="BONC01000001">
    <property type="protein sequence ID" value="GIF54166.1"/>
    <property type="molecule type" value="Genomic_DNA"/>
</dbReference>
<dbReference type="InterPro" id="IPR007112">
    <property type="entry name" value="Expansin/allergen_DPBB_dom"/>
</dbReference>
<protein>
    <recommendedName>
        <fullName evidence="4">Expansin-like EG45 domain-containing protein</fullName>
    </recommendedName>
</protein>
<feature type="region of interest" description="Disordered" evidence="2">
    <location>
        <begin position="223"/>
        <end position="279"/>
    </location>
</feature>
<name>A0ABQ4BUG0_9ACTN</name>
<reference evidence="5 6" key="1">
    <citation type="submission" date="2021-01" db="EMBL/GenBank/DDBJ databases">
        <title>Whole genome shotgun sequence of Asanoa iriomotensis NBRC 100142.</title>
        <authorList>
            <person name="Komaki H."/>
            <person name="Tamura T."/>
        </authorList>
    </citation>
    <scope>NUCLEOTIDE SEQUENCE [LARGE SCALE GENOMIC DNA]</scope>
    <source>
        <strain evidence="5 6">NBRC 100142</strain>
    </source>
</reference>
<sequence length="296" mass="30441">MTGALQRRWWIAGGAVVVASLLTGAFALRGAGSACAAEVSAARATTGKATFYTDNGGNCSYPSPPEDRLFVALSPAEYADGAQCGGYLDVKGPNGSVRVKVVDQCPPCESGHIDLSREAFAKIGDPVDGIIPVTYTTVASPRTPNLTFRIKEGASQYWFAVLVDNTGNALRKVEAKGPGDGWQTAQREPYNYWLIDSGIGSGPYSIRVTDVRGRTATATNIKLAPGTTQTSGVRLGGAGAPAPESKRTPSKKPTPTPTASASPTPTAAATTPPAAAPLTEAAILTNTDVGLGSRCG</sequence>
<comment type="caution">
    <text evidence="5">The sequence shown here is derived from an EMBL/GenBank/DDBJ whole genome shotgun (WGS) entry which is preliminary data.</text>
</comment>
<dbReference type="CDD" id="cd22272">
    <property type="entry name" value="DPBB_EXLX1-like"/>
    <property type="match status" value="1"/>
</dbReference>
<dbReference type="Pfam" id="PF01357">
    <property type="entry name" value="Expansin_C"/>
    <property type="match status" value="1"/>
</dbReference>
<feature type="signal peptide" evidence="3">
    <location>
        <begin position="1"/>
        <end position="36"/>
    </location>
</feature>
<feature type="compositionally biased region" description="Polar residues" evidence="2">
    <location>
        <begin position="223"/>
        <end position="232"/>
    </location>
</feature>
<dbReference type="SUPFAM" id="SSF50685">
    <property type="entry name" value="Barwin-like endoglucanases"/>
    <property type="match status" value="1"/>
</dbReference>
<dbReference type="NCBIfam" id="NF041144">
    <property type="entry name" value="expansin_EXLX1"/>
    <property type="match status" value="1"/>
</dbReference>
<dbReference type="SMART" id="SM00837">
    <property type="entry name" value="DPBB_1"/>
    <property type="match status" value="1"/>
</dbReference>
<dbReference type="Gene3D" id="2.40.40.10">
    <property type="entry name" value="RlpA-like domain"/>
    <property type="match status" value="1"/>
</dbReference>
<evidence type="ECO:0000313" key="5">
    <source>
        <dbReference type="EMBL" id="GIF54166.1"/>
    </source>
</evidence>
<dbReference type="InterPro" id="IPR036908">
    <property type="entry name" value="RlpA-like_sf"/>
</dbReference>
<dbReference type="InterPro" id="IPR036749">
    <property type="entry name" value="Expansin_CBD_sf"/>
</dbReference>
<keyword evidence="6" id="KW-1185">Reference proteome</keyword>
<accession>A0ABQ4BUG0</accession>
<dbReference type="Pfam" id="PF03330">
    <property type="entry name" value="DPBB_1"/>
    <property type="match status" value="1"/>
</dbReference>
<dbReference type="SUPFAM" id="SSF49590">
    <property type="entry name" value="PHL pollen allergen"/>
    <property type="match status" value="1"/>
</dbReference>
<dbReference type="Proteomes" id="UP000624325">
    <property type="component" value="Unassembled WGS sequence"/>
</dbReference>
<evidence type="ECO:0000259" key="4">
    <source>
        <dbReference type="PROSITE" id="PS50842"/>
    </source>
</evidence>